<accession>A0A1I6CX80</accession>
<sequence length="138" mass="14689">MDIRPLTPDYAVSPQIAPEDLPAIAEAGFTAVICNRPDAENPPDWQAAAMQDAAEAAGLRFHVLPITHDSMTPERIAQQKALVAENDGPVLAYCASGTRCTVIWALGEAGTRGADEILQIAGRAGYALEPLRPRLEQG</sequence>
<dbReference type="AlphaFoldDB" id="A0A1I6CX80"/>
<name>A0A1I6CX80_9RHOB</name>
<dbReference type="EMBL" id="FOYI01000001">
    <property type="protein sequence ID" value="SFQ97663.1"/>
    <property type="molecule type" value="Genomic_DNA"/>
</dbReference>
<keyword evidence="3" id="KW-1185">Reference proteome</keyword>
<dbReference type="RefSeq" id="WP_092076259.1">
    <property type="nucleotide sequence ID" value="NZ_FOYI01000001.1"/>
</dbReference>
<dbReference type="SUPFAM" id="SSF52799">
    <property type="entry name" value="(Phosphotyrosine protein) phosphatases II"/>
    <property type="match status" value="1"/>
</dbReference>
<dbReference type="STRING" id="871652.SAMN04515673_101508"/>
<feature type="domain" description="Beta-lactamase hydrolase-like protein phosphatase-like" evidence="1">
    <location>
        <begin position="2"/>
        <end position="110"/>
    </location>
</feature>
<protein>
    <submittedName>
        <fullName evidence="2">TIGR01244 family protein</fullName>
    </submittedName>
</protein>
<organism evidence="2 3">
    <name type="scientific">Poseidonocella sedimentorum</name>
    <dbReference type="NCBI Taxonomy" id="871652"/>
    <lineage>
        <taxon>Bacteria</taxon>
        <taxon>Pseudomonadati</taxon>
        <taxon>Pseudomonadota</taxon>
        <taxon>Alphaproteobacteria</taxon>
        <taxon>Rhodobacterales</taxon>
        <taxon>Roseobacteraceae</taxon>
        <taxon>Poseidonocella</taxon>
    </lineage>
</organism>
<dbReference type="OrthoDB" id="9805710at2"/>
<proteinExistence type="predicted"/>
<dbReference type="NCBIfam" id="TIGR01244">
    <property type="entry name" value="TIGR01244 family sulfur transferase"/>
    <property type="match status" value="1"/>
</dbReference>
<gene>
    <name evidence="2" type="ORF">SAMN04515673_101508</name>
</gene>
<dbReference type="InterPro" id="IPR029021">
    <property type="entry name" value="Prot-tyrosine_phosphatase-like"/>
</dbReference>
<dbReference type="CDD" id="cd14503">
    <property type="entry name" value="PTP-bact"/>
    <property type="match status" value="1"/>
</dbReference>
<dbReference type="InterPro" id="IPR005939">
    <property type="entry name" value="BLH_phosphatase-like"/>
</dbReference>
<dbReference type="Proteomes" id="UP000199302">
    <property type="component" value="Unassembled WGS sequence"/>
</dbReference>
<evidence type="ECO:0000259" key="1">
    <source>
        <dbReference type="Pfam" id="PF04273"/>
    </source>
</evidence>
<dbReference type="Gene3D" id="3.90.190.10">
    <property type="entry name" value="Protein tyrosine phosphatase superfamily"/>
    <property type="match status" value="1"/>
</dbReference>
<dbReference type="GO" id="GO:0016787">
    <property type="term" value="F:hydrolase activity"/>
    <property type="evidence" value="ECO:0007669"/>
    <property type="project" value="InterPro"/>
</dbReference>
<evidence type="ECO:0000313" key="3">
    <source>
        <dbReference type="Proteomes" id="UP000199302"/>
    </source>
</evidence>
<reference evidence="2 3" key="1">
    <citation type="submission" date="2016-10" db="EMBL/GenBank/DDBJ databases">
        <authorList>
            <person name="de Groot N.N."/>
        </authorList>
    </citation>
    <scope>NUCLEOTIDE SEQUENCE [LARGE SCALE GENOMIC DNA]</scope>
    <source>
        <strain evidence="3">KMM 9023,NRIC 0796,JCM 17311,KCTC 23692</strain>
    </source>
</reference>
<dbReference type="Pfam" id="PF04273">
    <property type="entry name" value="BLH_phosphatase"/>
    <property type="match status" value="1"/>
</dbReference>
<evidence type="ECO:0000313" key="2">
    <source>
        <dbReference type="EMBL" id="SFQ97663.1"/>
    </source>
</evidence>